<evidence type="ECO:0000256" key="3">
    <source>
        <dbReference type="ARBA" id="ARBA00010312"/>
    </source>
</evidence>
<evidence type="ECO:0000256" key="2">
    <source>
        <dbReference type="ARBA" id="ARBA00004196"/>
    </source>
</evidence>
<dbReference type="GO" id="GO:0008863">
    <property type="term" value="F:formate dehydrogenase (NAD+) activity"/>
    <property type="evidence" value="ECO:0007669"/>
    <property type="project" value="UniProtKB-EC"/>
</dbReference>
<keyword evidence="5" id="KW-0479">Metal-binding</keyword>
<dbReference type="InterPro" id="IPR006656">
    <property type="entry name" value="Mopterin_OxRdtase"/>
</dbReference>
<dbReference type="NCBIfam" id="TIGR01553">
    <property type="entry name" value="formate-DH-alph"/>
    <property type="match status" value="1"/>
</dbReference>
<evidence type="ECO:0000256" key="7">
    <source>
        <dbReference type="ARBA" id="ARBA00023002"/>
    </source>
</evidence>
<dbReference type="Gene3D" id="2.40.40.20">
    <property type="match status" value="1"/>
</dbReference>
<reference evidence="10 11" key="1">
    <citation type="submission" date="2023-07" db="EMBL/GenBank/DDBJ databases">
        <title>Genomic Encyclopedia of Type Strains, Phase IV (KMG-IV): sequencing the most valuable type-strain genomes for metagenomic binning, comparative biology and taxonomic classification.</title>
        <authorList>
            <person name="Goeker M."/>
        </authorList>
    </citation>
    <scope>NUCLEOTIDE SEQUENCE [LARGE SCALE GENOMIC DNA]</scope>
    <source>
        <strain evidence="10 11">DSM 9768</strain>
    </source>
</reference>
<proteinExistence type="inferred from homology"/>
<accession>A0ABT9ZVV8</accession>
<dbReference type="PANTHER" id="PTHR43598:SF1">
    <property type="entry name" value="FORMATE DEHYDROGENASE-O MAJOR SUBUNIT"/>
    <property type="match status" value="1"/>
</dbReference>
<dbReference type="EC" id="1.17.1.9" evidence="10"/>
<evidence type="ECO:0000259" key="9">
    <source>
        <dbReference type="Pfam" id="PF01568"/>
    </source>
</evidence>
<dbReference type="SUPFAM" id="SSF50692">
    <property type="entry name" value="ADC-like"/>
    <property type="match status" value="1"/>
</dbReference>
<keyword evidence="11" id="KW-1185">Reference proteome</keyword>
<evidence type="ECO:0000256" key="5">
    <source>
        <dbReference type="ARBA" id="ARBA00022723"/>
    </source>
</evidence>
<dbReference type="Gene3D" id="3.40.50.740">
    <property type="match status" value="1"/>
</dbReference>
<dbReference type="InterPro" id="IPR006657">
    <property type="entry name" value="MoPterin_dinucl-bd_dom"/>
</dbReference>
<comment type="cofactor">
    <cofactor evidence="1">
        <name>[4Fe-4S] cluster</name>
        <dbReference type="ChEBI" id="CHEBI:49883"/>
    </cofactor>
</comment>
<keyword evidence="4" id="KW-0411">Iron-sulfur</keyword>
<name>A0ABT9ZVV8_9BACI</name>
<keyword evidence="4" id="KW-0004">4Fe-4S</keyword>
<dbReference type="InterPro" id="IPR009010">
    <property type="entry name" value="Asp_de-COase-like_dom_sf"/>
</dbReference>
<comment type="similarity">
    <text evidence="3">Belongs to the prokaryotic molybdopterin-containing oxidoreductase family.</text>
</comment>
<gene>
    <name evidence="10" type="ORF">J2S74_002259</name>
</gene>
<dbReference type="Pfam" id="PF00384">
    <property type="entry name" value="Molybdopterin"/>
    <property type="match status" value="1"/>
</dbReference>
<keyword evidence="7 10" id="KW-0560">Oxidoreductase</keyword>
<dbReference type="Pfam" id="PF01568">
    <property type="entry name" value="Molydop_binding"/>
    <property type="match status" value="1"/>
</dbReference>
<feature type="domain" description="Molybdopterin oxidoreductase" evidence="8">
    <location>
        <begin position="2"/>
        <end position="438"/>
    </location>
</feature>
<evidence type="ECO:0000313" key="11">
    <source>
        <dbReference type="Proteomes" id="UP001230005"/>
    </source>
</evidence>
<evidence type="ECO:0000313" key="10">
    <source>
        <dbReference type="EMBL" id="MDQ0254877.1"/>
    </source>
</evidence>
<keyword evidence="6" id="KW-0574">Periplasm</keyword>
<dbReference type="EMBL" id="JAUSUG010000008">
    <property type="protein sequence ID" value="MDQ0254877.1"/>
    <property type="molecule type" value="Genomic_DNA"/>
</dbReference>
<dbReference type="SUPFAM" id="SSF53706">
    <property type="entry name" value="Formate dehydrogenase/DMSO reductase, domains 1-3"/>
    <property type="match status" value="1"/>
</dbReference>
<feature type="domain" description="Molybdopterin dinucleotide-binding" evidence="9">
    <location>
        <begin position="667"/>
        <end position="783"/>
    </location>
</feature>
<evidence type="ECO:0000256" key="4">
    <source>
        <dbReference type="ARBA" id="ARBA00022485"/>
    </source>
</evidence>
<dbReference type="PROSITE" id="PS00932">
    <property type="entry name" value="MOLYBDOPTERIN_PROK_3"/>
    <property type="match status" value="1"/>
</dbReference>
<evidence type="ECO:0000259" key="8">
    <source>
        <dbReference type="Pfam" id="PF00384"/>
    </source>
</evidence>
<dbReference type="InterPro" id="IPR006655">
    <property type="entry name" value="Mopterin_OxRdtase_prok_CS"/>
</dbReference>
<dbReference type="CDD" id="cd02792">
    <property type="entry name" value="MopB_CT_Formate-Dh-Na-like"/>
    <property type="match status" value="1"/>
</dbReference>
<dbReference type="Gene3D" id="3.40.228.10">
    <property type="entry name" value="Dimethylsulfoxide Reductase, domain 2"/>
    <property type="match status" value="2"/>
</dbReference>
<protein>
    <submittedName>
        <fullName evidence="10">Formate dehydrogenase major subunit</fullName>
        <ecNumber evidence="10">1.17.1.9</ecNumber>
    </submittedName>
</protein>
<sequence length="792" mass="89484">MTNHWIDIQYSDAMLVIGGNPAENHPVSMKYVQKARDRGGKLISVDPRFTRTSSKADIYAPMRSGTDIPFISGLIKYAIDNELYHKEYVVNYTNASFIVHDDYKFKDGIFSGYNEDTRNYDRSTWTFKRDEDGNILKDETLKDPRCVWNVMKEHYERYDVDTVCAVTGTPKEDFIKVADAFCSTGTPEKVGTIMYAMGTTQHTVGSQNVRAYGMLQLLLGNVGRAGGGVNAMRGEANVQGSTDMALLFHIMPGYNPAPTQSERHKSLAAYNENETPASGYWSNRPKFMASFFKAHFGDNATPENDFLYDYFPKSRRNNSHIALFEAMYDGDIKGFITWGQNPIVGGPNVRKEKAAMEKLDWFVCMDLFETETATFWTKESGADPSKINTEVFFLPAAGPYEKEGSVSNSGRWMQYRWKAIEPKNDSRSDAWFVHNLARRLKALYASENGPIAAPFKALDWSFGDGDYPDVDLVCREINGYDLTTGKTILNFTQLKDDGTTSSGNWIYSGFYPDAAPGEEKNRSKNRDNVDTGMNNYLNWSYAWPLNRRILYNRASADLEGKPWNSNNEVIWWDNAAGSWVGHDVPDFGAATGPTDPGWKNPFIMRPDGKGELFTNGMTDGPFPEHYEPYESPVPNAFSSVQLNPAARIWTGDYNDKGDAKDFPIIGTTYRLSEHWQTGPMTRNNKWLAELMPYMFVELSEELAAEKGIKEKDKVIVSSARGEIEAYAMITKRFRPYEIQGQKVHHLGMPWHYGYQGIAKGSIANYLTPHIGDANTMIPEYKAFLCNVRRAEG</sequence>
<dbReference type="PANTHER" id="PTHR43598">
    <property type="entry name" value="TUNGSTEN-CONTAINING FORMYLMETHANOFURAN DEHYDROGENASE 2 SUBUNIT B"/>
    <property type="match status" value="1"/>
</dbReference>
<comment type="caution">
    <text evidence="10">The sequence shown here is derived from an EMBL/GenBank/DDBJ whole genome shotgun (WGS) entry which is preliminary data.</text>
</comment>
<dbReference type="Proteomes" id="UP001230005">
    <property type="component" value="Unassembled WGS sequence"/>
</dbReference>
<evidence type="ECO:0000256" key="1">
    <source>
        <dbReference type="ARBA" id="ARBA00001966"/>
    </source>
</evidence>
<comment type="subcellular location">
    <subcellularLocation>
        <location evidence="2">Cell envelope</location>
    </subcellularLocation>
</comment>
<organism evidence="10 11">
    <name type="scientific">Evansella vedderi</name>
    <dbReference type="NCBI Taxonomy" id="38282"/>
    <lineage>
        <taxon>Bacteria</taxon>
        <taxon>Bacillati</taxon>
        <taxon>Bacillota</taxon>
        <taxon>Bacilli</taxon>
        <taxon>Bacillales</taxon>
        <taxon>Bacillaceae</taxon>
        <taxon>Evansella</taxon>
    </lineage>
</organism>
<dbReference type="InterPro" id="IPR006443">
    <property type="entry name" value="Formate-DH-alph_fdnG"/>
</dbReference>
<evidence type="ECO:0000256" key="6">
    <source>
        <dbReference type="ARBA" id="ARBA00022764"/>
    </source>
</evidence>
<keyword evidence="4" id="KW-0408">Iron</keyword>